<reference key="1">
    <citation type="submission" date="2010-11" db="EMBL/GenBank/DDBJ databases">
        <title>The complete genome of chromosome of Calditerrivibrio nitroreducens DSM 19672.</title>
        <authorList>
            <consortium name="US DOE Joint Genome Institute (JGI-PGF)"/>
            <person name="Lucas S."/>
            <person name="Copeland A."/>
            <person name="Lapidus A."/>
            <person name="Bruce D."/>
            <person name="Goodwin L."/>
            <person name="Pitluck S."/>
            <person name="Kyrpides N."/>
            <person name="Mavromatis K."/>
            <person name="Ivanova N."/>
            <person name="Mikhailova N."/>
            <person name="Zeytun A."/>
            <person name="Brettin T."/>
            <person name="Detter J.C."/>
            <person name="Tapia R."/>
            <person name="Han C."/>
            <person name="Land M."/>
            <person name="Hauser L."/>
            <person name="Markowitz V."/>
            <person name="Cheng J.-F."/>
            <person name="Hugenholtz P."/>
            <person name="Woyke T."/>
            <person name="Wu D."/>
            <person name="Spring S."/>
            <person name="Schroeder M."/>
            <person name="Brambilla E."/>
            <person name="Klenk H.-P."/>
            <person name="Eisen J.A."/>
        </authorList>
    </citation>
    <scope>NUCLEOTIDE SEQUENCE [LARGE SCALE GENOMIC DNA]</scope>
    <source>
        <strain>DSM 19672</strain>
    </source>
</reference>
<reference evidence="3 4" key="2">
    <citation type="journal article" date="2011" name="Stand. Genomic Sci.">
        <title>Complete genome sequence of Calditerrivibrio nitroreducens type strain (Yu37-1).</title>
        <authorList>
            <person name="Pitluck S."/>
            <person name="Sikorski J."/>
            <person name="Zeytun A."/>
            <person name="Lapidus A."/>
            <person name="Nolan M."/>
            <person name="Lucas S."/>
            <person name="Hammon N."/>
            <person name="Deshpande S."/>
            <person name="Cheng J.F."/>
            <person name="Tapia R."/>
            <person name="Han C."/>
            <person name="Goodwin L."/>
            <person name="Liolios K."/>
            <person name="Pagani I."/>
            <person name="Ivanova N."/>
            <person name="Mavromatis K."/>
            <person name="Pati A."/>
            <person name="Chen A."/>
            <person name="Palaniappan K."/>
            <person name="Hauser L."/>
            <person name="Chang Y.J."/>
            <person name="Jeffries C.D."/>
            <person name="Detter J.C."/>
            <person name="Brambilla E."/>
            <person name="Djao O.D."/>
            <person name="Rohde M."/>
            <person name="Spring S."/>
            <person name="Goker M."/>
            <person name="Woyke T."/>
            <person name="Bristow J."/>
            <person name="Eisen J.A."/>
            <person name="Markowitz V."/>
            <person name="Hugenholtz P."/>
            <person name="Kyrpides N.C."/>
            <person name="Klenk H.P."/>
            <person name="Land M."/>
        </authorList>
    </citation>
    <scope>NUCLEOTIDE SEQUENCE [LARGE SCALE GENOMIC DNA]</scope>
    <source>
        <strain evidence="4">DSM 19672 / NBRC 101217 / Yu37-1</strain>
    </source>
</reference>
<dbReference type="STRING" id="768670.Calni_1906"/>
<dbReference type="HOGENOM" id="CLU_094511_0_1_0"/>
<dbReference type="Pfam" id="PF02001">
    <property type="entry name" value="DUF134"/>
    <property type="match status" value="1"/>
</dbReference>
<dbReference type="HAMAP" id="MF_00674">
    <property type="entry name" value="UPF0251"/>
    <property type="match status" value="1"/>
</dbReference>
<evidence type="ECO:0000256" key="1">
    <source>
        <dbReference type="ARBA" id="ARBA00009350"/>
    </source>
</evidence>
<dbReference type="KEGG" id="cni:Calni_1906"/>
<gene>
    <name evidence="3" type="ordered locus">Calni_1906</name>
</gene>
<protein>
    <recommendedName>
        <fullName evidence="2">UPF0251 protein Calni_1906</fullName>
    </recommendedName>
</protein>
<evidence type="ECO:0000313" key="3">
    <source>
        <dbReference type="EMBL" id="ADR19810.1"/>
    </source>
</evidence>
<evidence type="ECO:0000313" key="4">
    <source>
        <dbReference type="Proteomes" id="UP000007039"/>
    </source>
</evidence>
<dbReference type="EMBL" id="CP002347">
    <property type="protein sequence ID" value="ADR19810.1"/>
    <property type="molecule type" value="Genomic_DNA"/>
</dbReference>
<keyword evidence="4" id="KW-1185">Reference proteome</keyword>
<sequence>MPRPIKRRVVSCEPKANFFKPVGVQLQNIELVVMTLDEMEAIRLADYLGLYQEDAAAAMGVSRQTFGNIVASARKKMADAIINGKAIKIEGGIVNYVSGNSLCKRCGFKWSNSSGEENHTVCPNCKKDI</sequence>
<dbReference type="OrthoDB" id="280278at2"/>
<name>E4TH12_CALNY</name>
<dbReference type="InterPro" id="IPR002852">
    <property type="entry name" value="UPF0251"/>
</dbReference>
<comment type="similarity">
    <text evidence="1 2">Belongs to the UPF0251 family.</text>
</comment>
<dbReference type="PANTHER" id="PTHR37478">
    <property type="match status" value="1"/>
</dbReference>
<dbReference type="InterPro" id="IPR013324">
    <property type="entry name" value="RNA_pol_sigma_r3/r4-like"/>
</dbReference>
<dbReference type="Proteomes" id="UP000007039">
    <property type="component" value="Chromosome"/>
</dbReference>
<dbReference type="AlphaFoldDB" id="E4TH12"/>
<dbReference type="PANTHER" id="PTHR37478:SF2">
    <property type="entry name" value="UPF0251 PROTEIN TK0562"/>
    <property type="match status" value="1"/>
</dbReference>
<dbReference type="eggNOG" id="COG1342">
    <property type="taxonomic scope" value="Bacteria"/>
</dbReference>
<dbReference type="InterPro" id="IPR036388">
    <property type="entry name" value="WH-like_DNA-bd_sf"/>
</dbReference>
<organism evidence="3 4">
    <name type="scientific">Calditerrivibrio nitroreducens (strain DSM 19672 / NBRC 101217 / Yu37-1)</name>
    <dbReference type="NCBI Taxonomy" id="768670"/>
    <lineage>
        <taxon>Bacteria</taxon>
        <taxon>Pseudomonadati</taxon>
        <taxon>Deferribacterota</taxon>
        <taxon>Deferribacteres</taxon>
        <taxon>Deferribacterales</taxon>
        <taxon>Calditerrivibrionaceae</taxon>
    </lineage>
</organism>
<accession>E4TH12</accession>
<proteinExistence type="inferred from homology"/>
<dbReference type="SUPFAM" id="SSF88659">
    <property type="entry name" value="Sigma3 and sigma4 domains of RNA polymerase sigma factors"/>
    <property type="match status" value="1"/>
</dbReference>
<dbReference type="RefSeq" id="WP_013452019.1">
    <property type="nucleotide sequence ID" value="NC_014758.1"/>
</dbReference>
<evidence type="ECO:0000256" key="2">
    <source>
        <dbReference type="HAMAP-Rule" id="MF_00674"/>
    </source>
</evidence>
<dbReference type="Gene3D" id="1.10.10.10">
    <property type="entry name" value="Winged helix-like DNA-binding domain superfamily/Winged helix DNA-binding domain"/>
    <property type="match status" value="1"/>
</dbReference>